<accession>A0A3S4JZ19</accession>
<dbReference type="InterPro" id="IPR011611">
    <property type="entry name" value="PfkB_dom"/>
</dbReference>
<protein>
    <submittedName>
        <fullName evidence="4">1-phosphofructokinase</fullName>
    </submittedName>
</protein>
<dbReference type="InterPro" id="IPR029056">
    <property type="entry name" value="Ribokinase-like"/>
</dbReference>
<dbReference type="Pfam" id="PF00294">
    <property type="entry name" value="PfkB"/>
    <property type="match status" value="1"/>
</dbReference>
<dbReference type="EMBL" id="LR134182">
    <property type="protein sequence ID" value="VEB43966.1"/>
    <property type="molecule type" value="Genomic_DNA"/>
</dbReference>
<evidence type="ECO:0000256" key="1">
    <source>
        <dbReference type="ARBA" id="ARBA00022679"/>
    </source>
</evidence>
<dbReference type="GO" id="GO:0008443">
    <property type="term" value="F:phosphofructokinase activity"/>
    <property type="evidence" value="ECO:0007669"/>
    <property type="project" value="TreeGrafter"/>
</dbReference>
<proteinExistence type="predicted"/>
<keyword evidence="1" id="KW-0808">Transferase</keyword>
<dbReference type="SUPFAM" id="SSF53613">
    <property type="entry name" value="Ribokinase-like"/>
    <property type="match status" value="1"/>
</dbReference>
<dbReference type="Proteomes" id="UP000275777">
    <property type="component" value="Chromosome"/>
</dbReference>
<evidence type="ECO:0000256" key="2">
    <source>
        <dbReference type="ARBA" id="ARBA00022777"/>
    </source>
</evidence>
<dbReference type="Gene3D" id="3.40.1190.20">
    <property type="match status" value="1"/>
</dbReference>
<dbReference type="GO" id="GO:0005829">
    <property type="term" value="C:cytosol"/>
    <property type="evidence" value="ECO:0007669"/>
    <property type="project" value="TreeGrafter"/>
</dbReference>
<evidence type="ECO:0000259" key="3">
    <source>
        <dbReference type="Pfam" id="PF00294"/>
    </source>
</evidence>
<evidence type="ECO:0000313" key="5">
    <source>
        <dbReference type="Proteomes" id="UP000275777"/>
    </source>
</evidence>
<reference evidence="4 5" key="1">
    <citation type="submission" date="2018-12" db="EMBL/GenBank/DDBJ databases">
        <authorList>
            <consortium name="Pathogen Informatics"/>
        </authorList>
    </citation>
    <scope>NUCLEOTIDE SEQUENCE [LARGE SCALE GENOMIC DNA]</scope>
    <source>
        <strain evidence="4 5">NCTC9695</strain>
    </source>
</reference>
<feature type="domain" description="Carbohydrate kinase PfkB" evidence="3">
    <location>
        <begin position="9"/>
        <end position="97"/>
    </location>
</feature>
<evidence type="ECO:0000313" key="4">
    <source>
        <dbReference type="EMBL" id="VEB43966.1"/>
    </source>
</evidence>
<sequence>MTLDALRTGAVNLARAAHVNAGGKGVNVASCLADWGLPVHAHGLLGRDNSSPFEQLFAAKRIDDRMLRVAGACRVNIKLADLETGDTTDINLPGPETGEASCRRWPPASPISAPATWRCWPAACRPACRATRWRGCARS</sequence>
<keyword evidence="2 4" id="KW-0418">Kinase</keyword>
<name>A0A3S4JZ19_CHRVL</name>
<dbReference type="PANTHER" id="PTHR46566:SF5">
    <property type="entry name" value="1-PHOSPHOFRUCTOKINASE"/>
    <property type="match status" value="1"/>
</dbReference>
<gene>
    <name evidence="4" type="ORF">NCTC9695_04435</name>
</gene>
<dbReference type="PROSITE" id="PS00583">
    <property type="entry name" value="PFKB_KINASES_1"/>
    <property type="match status" value="1"/>
</dbReference>
<dbReference type="PANTHER" id="PTHR46566">
    <property type="entry name" value="1-PHOSPHOFRUCTOKINASE-RELATED"/>
    <property type="match status" value="1"/>
</dbReference>
<organism evidence="4 5">
    <name type="scientific">Chromobacterium violaceum</name>
    <dbReference type="NCBI Taxonomy" id="536"/>
    <lineage>
        <taxon>Bacteria</taxon>
        <taxon>Pseudomonadati</taxon>
        <taxon>Pseudomonadota</taxon>
        <taxon>Betaproteobacteria</taxon>
        <taxon>Neisseriales</taxon>
        <taxon>Chromobacteriaceae</taxon>
        <taxon>Chromobacterium</taxon>
    </lineage>
</organism>
<dbReference type="AlphaFoldDB" id="A0A3S4JZ19"/>
<dbReference type="InterPro" id="IPR002173">
    <property type="entry name" value="Carboh/pur_kinase_PfkB_CS"/>
</dbReference>